<feature type="region of interest" description="Disordered" evidence="1">
    <location>
        <begin position="478"/>
        <end position="541"/>
    </location>
</feature>
<dbReference type="Proteomes" id="UP001265746">
    <property type="component" value="Unassembled WGS sequence"/>
</dbReference>
<evidence type="ECO:0000313" key="5">
    <source>
        <dbReference type="Proteomes" id="UP001265746"/>
    </source>
</evidence>
<feature type="transmembrane region" description="Helical" evidence="2">
    <location>
        <begin position="696"/>
        <end position="716"/>
    </location>
</feature>
<dbReference type="EMBL" id="JAUJFL010000001">
    <property type="protein sequence ID" value="KAK2615224.1"/>
    <property type="molecule type" value="Genomic_DNA"/>
</dbReference>
<dbReference type="InterPro" id="IPR008984">
    <property type="entry name" value="SMAD_FHA_dom_sf"/>
</dbReference>
<keyword evidence="2" id="KW-1133">Transmembrane helix</keyword>
<dbReference type="Gene3D" id="2.60.200.20">
    <property type="match status" value="1"/>
</dbReference>
<feature type="domain" description="FHA" evidence="3">
    <location>
        <begin position="39"/>
        <end position="100"/>
    </location>
</feature>
<keyword evidence="2" id="KW-0472">Membrane</keyword>
<name>A0AAD9ST19_PHOAM</name>
<sequence>MAVNVGDEESVLIILSTKTPSSVTHPERRVVLTQSRPVLKIGRSSNRSSLGLTPMLNNGYFDSPVMSRDHAEIVADIPAHVIRIRDAGSMHGTYLNNEPLESEDGRPLVAGDKVTFGVPVYRNQKTFQPAIVTVGMEFQNAGQADHSPSRVFTVPDDCSTDENEPLDDNAPQKIPTYISEQEINPWREEMDEDHPEVRQVDGVIEIESESESDVPLHDCISITSSDDDHFTADVADLTMEYQDDDESISLTDDEQGSTAPASLMDSIDLDSPGLPMKEIPRSPSWNSVSTDSYSKHAEEPPQSDHNSEDEQGVFLYDSESEEMDEVDPIDVDFDSCSQPANNQGQFVPSHPIHPSHPGPSGHPVLPSISTAVFSLPSTPETPFGYQLAPVMQQAPRHPSPSDAVLPVSRRHHGSEDDCGVTVESLGRKSGKADFFETREESKISMARSSALLATEPNSVVEASSKTAIEESRFRPLTENLCPCPASSTTEVGKPSDSAPFKDAFPAASPQPAAYAASVSHVSKGPEESQGSRGSEDLRSPYGHALLNSGEAFLNAPLEETFEVNPKSPEAVDLGWTAASAEELFQMKQLAQIRPDKASGSSNLQDVPVITERTKEASGHIIKRKRRAVDISEATDQELLWHEQSPATHELAPRTPSIAEPEIETGLSKLSFHATAEQDPTAARPTKMRKIAERMGYAALGGATVGAMVLTSLIYTAPNFG</sequence>
<dbReference type="InterPro" id="IPR000253">
    <property type="entry name" value="FHA_dom"/>
</dbReference>
<gene>
    <name evidence="4" type="ORF">N8I77_001992</name>
</gene>
<feature type="compositionally biased region" description="Polar residues" evidence="1">
    <location>
        <begin position="283"/>
        <end position="292"/>
    </location>
</feature>
<organism evidence="4 5">
    <name type="scientific">Phomopsis amygdali</name>
    <name type="common">Fusicoccum amygdali</name>
    <dbReference type="NCBI Taxonomy" id="1214568"/>
    <lineage>
        <taxon>Eukaryota</taxon>
        <taxon>Fungi</taxon>
        <taxon>Dikarya</taxon>
        <taxon>Ascomycota</taxon>
        <taxon>Pezizomycotina</taxon>
        <taxon>Sordariomycetes</taxon>
        <taxon>Sordariomycetidae</taxon>
        <taxon>Diaporthales</taxon>
        <taxon>Diaporthaceae</taxon>
        <taxon>Diaporthe</taxon>
    </lineage>
</organism>
<dbReference type="PANTHER" id="PTHR15715:SF48">
    <property type="entry name" value="FHA DOMAIN-CONTAINING PROTEIN"/>
    <property type="match status" value="1"/>
</dbReference>
<dbReference type="SUPFAM" id="SSF49879">
    <property type="entry name" value="SMAD/FHA domain"/>
    <property type="match status" value="1"/>
</dbReference>
<dbReference type="Pfam" id="PF00498">
    <property type="entry name" value="FHA"/>
    <property type="match status" value="1"/>
</dbReference>
<keyword evidence="5" id="KW-1185">Reference proteome</keyword>
<dbReference type="InterPro" id="IPR051176">
    <property type="entry name" value="Cent_Immune-Sig_Mod"/>
</dbReference>
<dbReference type="PANTHER" id="PTHR15715">
    <property type="entry name" value="CENTROSOMAL PROTEIN OF 170 KDA"/>
    <property type="match status" value="1"/>
</dbReference>
<keyword evidence="2" id="KW-0812">Transmembrane</keyword>
<comment type="caution">
    <text evidence="4">The sequence shown here is derived from an EMBL/GenBank/DDBJ whole genome shotgun (WGS) entry which is preliminary data.</text>
</comment>
<proteinExistence type="predicted"/>
<dbReference type="SMART" id="SM00240">
    <property type="entry name" value="FHA"/>
    <property type="match status" value="1"/>
</dbReference>
<dbReference type="AlphaFoldDB" id="A0AAD9ST19"/>
<reference evidence="4" key="1">
    <citation type="submission" date="2023-06" db="EMBL/GenBank/DDBJ databases">
        <authorList>
            <person name="Noh H."/>
        </authorList>
    </citation>
    <scope>NUCLEOTIDE SEQUENCE</scope>
    <source>
        <strain evidence="4">DUCC20226</strain>
    </source>
</reference>
<feature type="compositionally biased region" description="Low complexity" evidence="1">
    <location>
        <begin position="503"/>
        <end position="519"/>
    </location>
</feature>
<feature type="region of interest" description="Disordered" evidence="1">
    <location>
        <begin position="247"/>
        <end position="309"/>
    </location>
</feature>
<accession>A0AAD9ST19</accession>
<evidence type="ECO:0000256" key="1">
    <source>
        <dbReference type="SAM" id="MobiDB-lite"/>
    </source>
</evidence>
<evidence type="ECO:0000256" key="2">
    <source>
        <dbReference type="SAM" id="Phobius"/>
    </source>
</evidence>
<evidence type="ECO:0000313" key="4">
    <source>
        <dbReference type="EMBL" id="KAK2615224.1"/>
    </source>
</evidence>
<dbReference type="GO" id="GO:0005737">
    <property type="term" value="C:cytoplasm"/>
    <property type="evidence" value="ECO:0007669"/>
    <property type="project" value="TreeGrafter"/>
</dbReference>
<dbReference type="PROSITE" id="PS50006">
    <property type="entry name" value="FHA_DOMAIN"/>
    <property type="match status" value="1"/>
</dbReference>
<protein>
    <recommendedName>
        <fullName evidence="3">FHA domain-containing protein</fullName>
    </recommendedName>
</protein>
<evidence type="ECO:0000259" key="3">
    <source>
        <dbReference type="PROSITE" id="PS50006"/>
    </source>
</evidence>